<evidence type="ECO:0000256" key="4">
    <source>
        <dbReference type="ARBA" id="ARBA00022777"/>
    </source>
</evidence>
<dbReference type="InterPro" id="IPR011009">
    <property type="entry name" value="Kinase-like_dom_sf"/>
</dbReference>
<dbReference type="InterPro" id="IPR008266">
    <property type="entry name" value="Tyr_kinase_AS"/>
</dbReference>
<dbReference type="PROSITE" id="PS50011">
    <property type="entry name" value="PROTEIN_KINASE_DOM"/>
    <property type="match status" value="1"/>
</dbReference>
<evidence type="ECO:0000259" key="15">
    <source>
        <dbReference type="PROSITE" id="PS51741"/>
    </source>
</evidence>
<dbReference type="InterPro" id="IPR027267">
    <property type="entry name" value="AH/BAR_dom_sf"/>
</dbReference>
<dbReference type="InterPro" id="IPR017441">
    <property type="entry name" value="Protein_kinase_ATP_BS"/>
</dbReference>
<dbReference type="Proteomes" id="UP000663836">
    <property type="component" value="Unassembled WGS sequence"/>
</dbReference>
<comment type="caution">
    <text evidence="16">The sequence shown here is derived from an EMBL/GenBank/DDBJ whole genome shotgun (WGS) entry which is preliminary data.</text>
</comment>
<evidence type="ECO:0000256" key="10">
    <source>
        <dbReference type="PROSITE-ProRule" id="PRU10141"/>
    </source>
</evidence>
<dbReference type="EC" id="2.7.10.2" evidence="11"/>
<sequence length="762" mass="89247">MNHRRPSAAYISNNIINQLSENFSSDEGCRILSNIVSDECKVLQDIKKLLEKRISFDEQYAKNLQDLTTHANRITWPVNTNSIAPVCREIFLQWSQLATTINSNTEQFRKTVLDDLLKGFIEQKNDSKKFLDDEKRRYDGERRKAQRDVADAEKRYLDEAKSYVAKNNELTKLQNNARKNDDSRLKNLKDVVIEKRGNVYRAHNDYVLKIREYNFIDKEYIQKIRNLLIYHDESQSIINKSWQSLLEAMINYLSYKHSESTATMESLRRMISSLDPRHFYDEMCRVHSNITQITTNPQVFNELLLQTSGLIKLKQNQFIGDSSTKQDLKQNLYDERKNLFTQKQSINFVRMKKGWEEQLRNELKSTLKNAGYRSDDESNEDSDEELADRLQDQPYFHGILPRNQSVSQLIQKGDYLVRINEQGKYVLSILCTDPDNSSKLKDGHFFIHERNQMYSLQPDVYSKPSVHELISFYKRQKIELRDDGTRLIRPIARPDYIINNDDVRTFDTLGKGHFGQVARGEFRGKPVAVKILHESSTAQNAQARKNFINEALLLQQYKHKNIVKFLGIAAIHDPLMIIMELIEQGSLNNYLKNNELRVPQLIQMCYDIAKGMEYLEKHNIIHRDLAARNCLVDKKNRIKVADFGLSRCLQSDEEYFCQIKEIPIRWWAVEVFSNAPYTSKSDVWSYGITIWEVFSKADTPYSHIPLNHSVIDAVKHGERLKQPEKCPSKIYTIMITCWTVDPKDRPNFERLVELLKKEKPLF</sequence>
<evidence type="ECO:0000313" key="16">
    <source>
        <dbReference type="EMBL" id="CAF3648711.1"/>
    </source>
</evidence>
<dbReference type="SMART" id="SM00055">
    <property type="entry name" value="FCH"/>
    <property type="match status" value="1"/>
</dbReference>
<evidence type="ECO:0000259" key="13">
    <source>
        <dbReference type="PROSITE" id="PS50001"/>
    </source>
</evidence>
<dbReference type="PANTHER" id="PTHR24418">
    <property type="entry name" value="TYROSINE-PROTEIN KINASE"/>
    <property type="match status" value="1"/>
</dbReference>
<evidence type="ECO:0000256" key="2">
    <source>
        <dbReference type="ARBA" id="ARBA00022679"/>
    </source>
</evidence>
<dbReference type="GO" id="GO:0005524">
    <property type="term" value="F:ATP binding"/>
    <property type="evidence" value="ECO:0007669"/>
    <property type="project" value="UniProtKB-UniRule"/>
</dbReference>
<name>A0A818R8J4_9BILA</name>
<proteinExistence type="inferred from homology"/>
<keyword evidence="6 11" id="KW-0829">Tyrosine-protein kinase</keyword>
<dbReference type="GO" id="GO:0004715">
    <property type="term" value="F:non-membrane spanning protein tyrosine kinase activity"/>
    <property type="evidence" value="ECO:0007669"/>
    <property type="project" value="UniProtKB-EC"/>
</dbReference>
<dbReference type="InterPro" id="IPR036860">
    <property type="entry name" value="SH2_dom_sf"/>
</dbReference>
<dbReference type="EMBL" id="CAJOBD010000339">
    <property type="protein sequence ID" value="CAF3648711.1"/>
    <property type="molecule type" value="Genomic_DNA"/>
</dbReference>
<dbReference type="PROSITE" id="PS50001">
    <property type="entry name" value="SH2"/>
    <property type="match status" value="1"/>
</dbReference>
<evidence type="ECO:0000256" key="6">
    <source>
        <dbReference type="ARBA" id="ARBA00023137"/>
    </source>
</evidence>
<feature type="domain" description="Protein kinase" evidence="14">
    <location>
        <begin position="503"/>
        <end position="762"/>
    </location>
</feature>
<evidence type="ECO:0000256" key="11">
    <source>
        <dbReference type="RuleBase" id="RU362096"/>
    </source>
</evidence>
<dbReference type="InterPro" id="IPR050198">
    <property type="entry name" value="Non-receptor_tyrosine_kinases"/>
</dbReference>
<dbReference type="Pfam" id="PF07714">
    <property type="entry name" value="PK_Tyr_Ser-Thr"/>
    <property type="match status" value="1"/>
</dbReference>
<evidence type="ECO:0000313" key="17">
    <source>
        <dbReference type="Proteomes" id="UP000663836"/>
    </source>
</evidence>
<dbReference type="PRINTS" id="PR00109">
    <property type="entry name" value="TYRKINASE"/>
</dbReference>
<keyword evidence="3 10" id="KW-0547">Nucleotide-binding</keyword>
<evidence type="ECO:0000256" key="3">
    <source>
        <dbReference type="ARBA" id="ARBA00022741"/>
    </source>
</evidence>
<reference evidence="16" key="1">
    <citation type="submission" date="2021-02" db="EMBL/GenBank/DDBJ databases">
        <authorList>
            <person name="Nowell W R."/>
        </authorList>
    </citation>
    <scope>NUCLEOTIDE SEQUENCE</scope>
</reference>
<dbReference type="InterPro" id="IPR001060">
    <property type="entry name" value="FCH_dom"/>
</dbReference>
<keyword evidence="9 12" id="KW-0175">Coiled coil</keyword>
<dbReference type="AlphaFoldDB" id="A0A818R8J4"/>
<keyword evidence="2 11" id="KW-0808">Transferase</keyword>
<keyword evidence="4 11" id="KW-0418">Kinase</keyword>
<feature type="coiled-coil region" evidence="12">
    <location>
        <begin position="128"/>
        <end position="155"/>
    </location>
</feature>
<dbReference type="SUPFAM" id="SSF103657">
    <property type="entry name" value="BAR/IMD domain-like"/>
    <property type="match status" value="1"/>
</dbReference>
<dbReference type="Gene3D" id="1.20.1270.60">
    <property type="entry name" value="Arfaptin homology (AH) domain/BAR domain"/>
    <property type="match status" value="1"/>
</dbReference>
<dbReference type="SMART" id="SM00252">
    <property type="entry name" value="SH2"/>
    <property type="match status" value="1"/>
</dbReference>
<dbReference type="Pfam" id="PF00017">
    <property type="entry name" value="SH2"/>
    <property type="match status" value="1"/>
</dbReference>
<evidence type="ECO:0000259" key="14">
    <source>
        <dbReference type="PROSITE" id="PS50011"/>
    </source>
</evidence>
<evidence type="ECO:0000256" key="9">
    <source>
        <dbReference type="PROSITE-ProRule" id="PRU01077"/>
    </source>
</evidence>
<dbReference type="SUPFAM" id="SSF55550">
    <property type="entry name" value="SH2 domain"/>
    <property type="match status" value="1"/>
</dbReference>
<dbReference type="Gene3D" id="3.30.505.10">
    <property type="entry name" value="SH2 domain"/>
    <property type="match status" value="1"/>
</dbReference>
<feature type="binding site" evidence="10">
    <location>
        <position position="530"/>
    </location>
    <ligand>
        <name>ATP</name>
        <dbReference type="ChEBI" id="CHEBI:30616"/>
    </ligand>
</feature>
<feature type="domain" description="F-BAR" evidence="15">
    <location>
        <begin position="17"/>
        <end position="282"/>
    </location>
</feature>
<dbReference type="Gene3D" id="1.10.510.10">
    <property type="entry name" value="Transferase(Phosphotransferase) domain 1"/>
    <property type="match status" value="1"/>
</dbReference>
<keyword evidence="1" id="KW-0597">Phosphoprotein</keyword>
<organism evidence="16 17">
    <name type="scientific">Rotaria sordida</name>
    <dbReference type="NCBI Taxonomy" id="392033"/>
    <lineage>
        <taxon>Eukaryota</taxon>
        <taxon>Metazoa</taxon>
        <taxon>Spiralia</taxon>
        <taxon>Gnathifera</taxon>
        <taxon>Rotifera</taxon>
        <taxon>Eurotatoria</taxon>
        <taxon>Bdelloidea</taxon>
        <taxon>Philodinida</taxon>
        <taxon>Philodinidae</taxon>
        <taxon>Rotaria</taxon>
    </lineage>
</organism>
<dbReference type="PROSITE" id="PS51741">
    <property type="entry name" value="F_BAR"/>
    <property type="match status" value="1"/>
</dbReference>
<feature type="domain" description="SH2" evidence="13">
    <location>
        <begin position="395"/>
        <end position="491"/>
    </location>
</feature>
<dbReference type="CDD" id="cd00192">
    <property type="entry name" value="PTKc"/>
    <property type="match status" value="1"/>
</dbReference>
<dbReference type="InterPro" id="IPR000719">
    <property type="entry name" value="Prot_kinase_dom"/>
</dbReference>
<protein>
    <recommendedName>
        <fullName evidence="11">Tyrosine-protein kinase</fullName>
        <ecNumber evidence="11">2.7.10.2</ecNumber>
    </recommendedName>
</protein>
<dbReference type="InterPro" id="IPR001245">
    <property type="entry name" value="Ser-Thr/Tyr_kinase_cat_dom"/>
</dbReference>
<dbReference type="InterPro" id="IPR031160">
    <property type="entry name" value="F_BAR_dom"/>
</dbReference>
<evidence type="ECO:0000256" key="8">
    <source>
        <dbReference type="PROSITE-ProRule" id="PRU00191"/>
    </source>
</evidence>
<comment type="similarity">
    <text evidence="11">Belongs to the protein kinase superfamily. Tyr protein kinase family.</text>
</comment>
<dbReference type="SMART" id="SM00219">
    <property type="entry name" value="TyrKc"/>
    <property type="match status" value="1"/>
</dbReference>
<dbReference type="InterPro" id="IPR000980">
    <property type="entry name" value="SH2"/>
</dbReference>
<keyword evidence="8" id="KW-0727">SH2 domain</keyword>
<dbReference type="FunFam" id="3.30.200.20:FF:000180">
    <property type="entry name" value="serine/threonine-protein kinase STY46-like"/>
    <property type="match status" value="1"/>
</dbReference>
<dbReference type="FunFam" id="1.10.510.10:FF:000554">
    <property type="entry name" value="Predicted protein"/>
    <property type="match status" value="1"/>
</dbReference>
<dbReference type="PROSITE" id="PS00107">
    <property type="entry name" value="PROTEIN_KINASE_ATP"/>
    <property type="match status" value="1"/>
</dbReference>
<keyword evidence="5 10" id="KW-0067">ATP-binding</keyword>
<dbReference type="PROSITE" id="PS00109">
    <property type="entry name" value="PROTEIN_KINASE_TYR"/>
    <property type="match status" value="1"/>
</dbReference>
<evidence type="ECO:0000256" key="1">
    <source>
        <dbReference type="ARBA" id="ARBA00022553"/>
    </source>
</evidence>
<comment type="catalytic activity">
    <reaction evidence="7 11">
        <text>L-tyrosyl-[protein] + ATP = O-phospho-L-tyrosyl-[protein] + ADP + H(+)</text>
        <dbReference type="Rhea" id="RHEA:10596"/>
        <dbReference type="Rhea" id="RHEA-COMP:10136"/>
        <dbReference type="Rhea" id="RHEA-COMP:20101"/>
        <dbReference type="ChEBI" id="CHEBI:15378"/>
        <dbReference type="ChEBI" id="CHEBI:30616"/>
        <dbReference type="ChEBI" id="CHEBI:46858"/>
        <dbReference type="ChEBI" id="CHEBI:61978"/>
        <dbReference type="ChEBI" id="CHEBI:456216"/>
        <dbReference type="EC" id="2.7.10.2"/>
    </reaction>
</comment>
<dbReference type="InterPro" id="IPR020635">
    <property type="entry name" value="Tyr_kinase_cat_dom"/>
</dbReference>
<accession>A0A818R8J4</accession>
<evidence type="ECO:0000256" key="12">
    <source>
        <dbReference type="SAM" id="Coils"/>
    </source>
</evidence>
<gene>
    <name evidence="16" type="ORF">JBS370_LOCUS6227</name>
</gene>
<evidence type="ECO:0000256" key="7">
    <source>
        <dbReference type="ARBA" id="ARBA00051245"/>
    </source>
</evidence>
<evidence type="ECO:0000256" key="5">
    <source>
        <dbReference type="ARBA" id="ARBA00022840"/>
    </source>
</evidence>
<dbReference type="SUPFAM" id="SSF56112">
    <property type="entry name" value="Protein kinase-like (PK-like)"/>
    <property type="match status" value="1"/>
</dbReference>